<feature type="domain" description="Reverse transcriptase" evidence="2">
    <location>
        <begin position="358"/>
        <end position="540"/>
    </location>
</feature>
<dbReference type="InterPro" id="IPR043128">
    <property type="entry name" value="Rev_trsase/Diguanyl_cyclase"/>
</dbReference>
<dbReference type="CDD" id="cd03714">
    <property type="entry name" value="RT_DIRS1"/>
    <property type="match status" value="1"/>
</dbReference>
<dbReference type="EMBL" id="JAANQT010001248">
    <property type="protein sequence ID" value="KAG1305926.1"/>
    <property type="molecule type" value="Genomic_DNA"/>
</dbReference>
<gene>
    <name evidence="3" type="ORF">G6F64_007995</name>
</gene>
<dbReference type="Proteomes" id="UP000716291">
    <property type="component" value="Unassembled WGS sequence"/>
</dbReference>
<sequence length="614" mass="70602">MSSLEDQVQTLQQQLAALQQQLNNNTSPMDSISSTSQLAEDTAPLHSVGTRPHYDWTPSEFLNQFLQLDTHLYTSPMLTDNDRKSIIENYPPLASLDYRPPSSVPTAERLMNKAQRMEDHSLKRLQYLTSAVFRPLDILAHELFSTETDNPNLERYLTMLRDVRKLLLHVCASMTQDRNNIALRAVNPSFSLRSEYTGQYTMPLDEFQQTLAQQTATRKATREATNRFQRKRYNGTTGRSQQQHLQSSQRPLQQQHKQQQQHEQQQLQPQQQQQKDQQSFSPATTPVGGRLSKFASAWTKISSNQFVNNIIQYGYSIPFHTPPPLTTSPVPIIPYSIEQQQMIDKAIQDLLLKSAIEPVTTKEAQQTPGFYSSIFVIPKKNGGIRPVFNLKRLNQYLDPPPFKMETIREVAHLLRKNDYLVSVDLSDAFLHIPVHPDSRKFLRFKWKSQIYQYTTTPFGLAPVPYLFTKICRPILEWARTQGIRVSAYLDDWILAAKSRKLALQHTNMLVQQLQQLGWIVNTKKSVLSPTRNLEHLGFCLDTTTMTASLPAKKIRDLRRSIKQIISKPHSQTPRTIHSLTMRIQAATFAVFPARLYTRHLLYYKNKQTNSSGGM</sequence>
<evidence type="ECO:0000313" key="3">
    <source>
        <dbReference type="EMBL" id="KAG1305926.1"/>
    </source>
</evidence>
<feature type="region of interest" description="Disordered" evidence="1">
    <location>
        <begin position="214"/>
        <end position="287"/>
    </location>
</feature>
<dbReference type="InterPro" id="IPR043502">
    <property type="entry name" value="DNA/RNA_pol_sf"/>
</dbReference>
<name>A0A9P6X6A5_RHIOR</name>
<dbReference type="Pfam" id="PF00078">
    <property type="entry name" value="RVT_1"/>
    <property type="match status" value="1"/>
</dbReference>
<reference evidence="3" key="1">
    <citation type="journal article" date="2020" name="Microb. Genom.">
        <title>Genetic diversity of clinical and environmental Mucorales isolates obtained from an investigation of mucormycosis cases among solid organ transplant recipients.</title>
        <authorList>
            <person name="Nguyen M.H."/>
            <person name="Kaul D."/>
            <person name="Muto C."/>
            <person name="Cheng S.J."/>
            <person name="Richter R.A."/>
            <person name="Bruno V.M."/>
            <person name="Liu G."/>
            <person name="Beyhan S."/>
            <person name="Sundermann A.J."/>
            <person name="Mounaud S."/>
            <person name="Pasculle A.W."/>
            <person name="Nierman W.C."/>
            <person name="Driscoll E."/>
            <person name="Cumbie R."/>
            <person name="Clancy C.J."/>
            <person name="Dupont C.L."/>
        </authorList>
    </citation>
    <scope>NUCLEOTIDE SEQUENCE</scope>
    <source>
        <strain evidence="3">GL11</strain>
    </source>
</reference>
<evidence type="ECO:0000256" key="1">
    <source>
        <dbReference type="SAM" id="MobiDB-lite"/>
    </source>
</evidence>
<protein>
    <recommendedName>
        <fullName evidence="2">Reverse transcriptase domain-containing protein</fullName>
    </recommendedName>
</protein>
<dbReference type="PANTHER" id="PTHR33050:SF7">
    <property type="entry name" value="RIBONUCLEASE H"/>
    <property type="match status" value="1"/>
</dbReference>
<dbReference type="SUPFAM" id="SSF56672">
    <property type="entry name" value="DNA/RNA polymerases"/>
    <property type="match status" value="1"/>
</dbReference>
<dbReference type="InterPro" id="IPR052055">
    <property type="entry name" value="Hepadnavirus_pol/RT"/>
</dbReference>
<dbReference type="Gene3D" id="3.10.10.10">
    <property type="entry name" value="HIV Type 1 Reverse Transcriptase, subunit A, domain 1"/>
    <property type="match status" value="1"/>
</dbReference>
<dbReference type="InterPro" id="IPR000477">
    <property type="entry name" value="RT_dom"/>
</dbReference>
<comment type="caution">
    <text evidence="3">The sequence shown here is derived from an EMBL/GenBank/DDBJ whole genome shotgun (WGS) entry which is preliminary data.</text>
</comment>
<proteinExistence type="predicted"/>
<keyword evidence="4" id="KW-1185">Reference proteome</keyword>
<dbReference type="PANTHER" id="PTHR33050">
    <property type="entry name" value="REVERSE TRANSCRIPTASE DOMAIN-CONTAINING PROTEIN"/>
    <property type="match status" value="1"/>
</dbReference>
<dbReference type="AlphaFoldDB" id="A0A9P6X6A5"/>
<dbReference type="Gene3D" id="3.30.70.270">
    <property type="match status" value="1"/>
</dbReference>
<dbReference type="PROSITE" id="PS50878">
    <property type="entry name" value="RT_POL"/>
    <property type="match status" value="1"/>
</dbReference>
<evidence type="ECO:0000259" key="2">
    <source>
        <dbReference type="PROSITE" id="PS50878"/>
    </source>
</evidence>
<feature type="compositionally biased region" description="Low complexity" evidence="1">
    <location>
        <begin position="240"/>
        <end position="278"/>
    </location>
</feature>
<accession>A0A9P6X6A5</accession>
<organism evidence="3 4">
    <name type="scientific">Rhizopus oryzae</name>
    <name type="common">Mucormycosis agent</name>
    <name type="synonym">Rhizopus arrhizus var. delemar</name>
    <dbReference type="NCBI Taxonomy" id="64495"/>
    <lineage>
        <taxon>Eukaryota</taxon>
        <taxon>Fungi</taxon>
        <taxon>Fungi incertae sedis</taxon>
        <taxon>Mucoromycota</taxon>
        <taxon>Mucoromycotina</taxon>
        <taxon>Mucoromycetes</taxon>
        <taxon>Mucorales</taxon>
        <taxon>Mucorineae</taxon>
        <taxon>Rhizopodaceae</taxon>
        <taxon>Rhizopus</taxon>
    </lineage>
</organism>
<evidence type="ECO:0000313" key="4">
    <source>
        <dbReference type="Proteomes" id="UP000716291"/>
    </source>
</evidence>